<name>A0A9W6YQ74_9STRA</name>
<feature type="compositionally biased region" description="Basic and acidic residues" evidence="1">
    <location>
        <begin position="122"/>
        <end position="133"/>
    </location>
</feature>
<evidence type="ECO:0000313" key="3">
    <source>
        <dbReference type="Proteomes" id="UP001165121"/>
    </source>
</evidence>
<proteinExistence type="predicted"/>
<organism evidence="2 3">
    <name type="scientific">Phytophthora fragariaefolia</name>
    <dbReference type="NCBI Taxonomy" id="1490495"/>
    <lineage>
        <taxon>Eukaryota</taxon>
        <taxon>Sar</taxon>
        <taxon>Stramenopiles</taxon>
        <taxon>Oomycota</taxon>
        <taxon>Peronosporomycetes</taxon>
        <taxon>Peronosporales</taxon>
        <taxon>Peronosporaceae</taxon>
        <taxon>Phytophthora</taxon>
    </lineage>
</organism>
<sequence>MDAYIKARLSRNTQWRKAWGEYTTAIQELVDLGYLQPEVVVDPSIPLPSSRHHSWEIRHANSAEDLKAQLVALDKASPSRIWFLDDIQEHPTMQWYSPQRAPPAKRIKMNDNEIPDDEYDTDDIKDTNKKPGDQDDEEDDSDASDD</sequence>
<evidence type="ECO:0000256" key="1">
    <source>
        <dbReference type="SAM" id="MobiDB-lite"/>
    </source>
</evidence>
<dbReference type="EMBL" id="BSXT01018989">
    <property type="protein sequence ID" value="GMG17189.1"/>
    <property type="molecule type" value="Genomic_DNA"/>
</dbReference>
<accession>A0A9W6YQ74</accession>
<keyword evidence="3" id="KW-1185">Reference proteome</keyword>
<dbReference type="Proteomes" id="UP001165121">
    <property type="component" value="Unassembled WGS sequence"/>
</dbReference>
<evidence type="ECO:0000313" key="2">
    <source>
        <dbReference type="EMBL" id="GMG17189.1"/>
    </source>
</evidence>
<feature type="compositionally biased region" description="Acidic residues" evidence="1">
    <location>
        <begin position="134"/>
        <end position="146"/>
    </location>
</feature>
<gene>
    <name evidence="2" type="ORF">Pfra01_003004200</name>
</gene>
<feature type="region of interest" description="Disordered" evidence="1">
    <location>
        <begin position="93"/>
        <end position="146"/>
    </location>
</feature>
<comment type="caution">
    <text evidence="2">The sequence shown here is derived from an EMBL/GenBank/DDBJ whole genome shotgun (WGS) entry which is preliminary data.</text>
</comment>
<dbReference type="AlphaFoldDB" id="A0A9W6YQ74"/>
<reference evidence="2" key="1">
    <citation type="submission" date="2023-04" db="EMBL/GenBank/DDBJ databases">
        <title>Phytophthora fragariaefolia NBRC 109709.</title>
        <authorList>
            <person name="Ichikawa N."/>
            <person name="Sato H."/>
            <person name="Tonouchi N."/>
        </authorList>
    </citation>
    <scope>NUCLEOTIDE SEQUENCE</scope>
    <source>
        <strain evidence="2">NBRC 109709</strain>
    </source>
</reference>
<protein>
    <submittedName>
        <fullName evidence="2">Unnamed protein product</fullName>
    </submittedName>
</protein>